<dbReference type="GeneID" id="67002466"/>
<dbReference type="RefSeq" id="XP_043155746.1">
    <property type="nucleotide sequence ID" value="XM_043299811.1"/>
</dbReference>
<dbReference type="SUPFAM" id="SSF51735">
    <property type="entry name" value="NAD(P)-binding Rossmann-fold domains"/>
    <property type="match status" value="1"/>
</dbReference>
<evidence type="ECO:0000313" key="1">
    <source>
        <dbReference type="EMBL" id="GIJ84999.1"/>
    </source>
</evidence>
<sequence length="297" mass="32419">MTNLDDLPDDYYVKQSAFTKALYRDIYPAINPLNEKLSQKGKVIVITGASQGIGQKAFATSFAKAGSKTLYLTGRSVANLEETKKLVCSLNPDVEVVLKAVDIQNESQVAELFHQIKADHGKADVLINNAGCNNGGPIGSTPIDRIWMDFEVMVKGTLMVTQQFLKLLGGKSSGYIINITSAGGVFFTPGPDSYGMCKLLELQMQRYIAALNPNVVATALHPGSILTNITAPAFIRMSRDTFDLAGGTAVWLATEEAQFMNGRYMSVNWSVEELVERQKEIVEKNLLTMELKGHFGG</sequence>
<dbReference type="AlphaFoldDB" id="A0A9P3ERF9"/>
<name>A0A9P3ERF9_9EURO</name>
<accession>A0A9P3ERF9</accession>
<reference evidence="1 2" key="1">
    <citation type="submission" date="2018-10" db="EMBL/GenBank/DDBJ databases">
        <title>Pan-genome distribution and transcriptional activeness of fungal secondary metabolism genes in Aspergillus section Fumigati.</title>
        <authorList>
            <person name="Takahashi H."/>
            <person name="Umemura M."/>
            <person name="Ninomiya A."/>
            <person name="Kusuya Y."/>
            <person name="Urayama S."/>
            <person name="Shimizu M."/>
            <person name="Watanabe A."/>
            <person name="Kamei K."/>
            <person name="Yaguchi T."/>
            <person name="Hagiwara D."/>
        </authorList>
    </citation>
    <scope>NUCLEOTIDE SEQUENCE [LARGE SCALE GENOMIC DNA]</scope>
    <source>
        <strain evidence="1 2">IFM 55266</strain>
    </source>
</reference>
<evidence type="ECO:0008006" key="3">
    <source>
        <dbReference type="Google" id="ProtNLM"/>
    </source>
</evidence>
<dbReference type="InterPro" id="IPR036291">
    <property type="entry name" value="NAD(P)-bd_dom_sf"/>
</dbReference>
<proteinExistence type="predicted"/>
<dbReference type="EMBL" id="BHVY01000003">
    <property type="protein sequence ID" value="GIJ84999.1"/>
    <property type="molecule type" value="Genomic_DNA"/>
</dbReference>
<dbReference type="Proteomes" id="UP001043456">
    <property type="component" value="Unassembled WGS sequence"/>
</dbReference>
<dbReference type="OrthoDB" id="1933717at2759"/>
<organism evidence="1 2">
    <name type="scientific">Aspergillus pseudoviridinutans</name>
    <dbReference type="NCBI Taxonomy" id="1517512"/>
    <lineage>
        <taxon>Eukaryota</taxon>
        <taxon>Fungi</taxon>
        <taxon>Dikarya</taxon>
        <taxon>Ascomycota</taxon>
        <taxon>Pezizomycotina</taxon>
        <taxon>Eurotiomycetes</taxon>
        <taxon>Eurotiomycetidae</taxon>
        <taxon>Eurotiales</taxon>
        <taxon>Aspergillaceae</taxon>
        <taxon>Aspergillus</taxon>
        <taxon>Aspergillus subgen. Fumigati</taxon>
    </lineage>
</organism>
<gene>
    <name evidence="1" type="ORF">Asppvi_003854</name>
</gene>
<comment type="caution">
    <text evidence="1">The sequence shown here is derived from an EMBL/GenBank/DDBJ whole genome shotgun (WGS) entry which is preliminary data.</text>
</comment>
<protein>
    <recommendedName>
        <fullName evidence="3">NAD(P)-binding protein</fullName>
    </recommendedName>
</protein>
<evidence type="ECO:0000313" key="2">
    <source>
        <dbReference type="Proteomes" id="UP001043456"/>
    </source>
</evidence>
<dbReference type="PANTHER" id="PTHR43975">
    <property type="entry name" value="ZGC:101858"/>
    <property type="match status" value="1"/>
</dbReference>
<dbReference type="PANTHER" id="PTHR43975:SF2">
    <property type="entry name" value="EG:BACR7A4.14 PROTEIN-RELATED"/>
    <property type="match status" value="1"/>
</dbReference>
<dbReference type="PRINTS" id="PR00081">
    <property type="entry name" value="GDHRDH"/>
</dbReference>
<dbReference type="InterPro" id="IPR002347">
    <property type="entry name" value="SDR_fam"/>
</dbReference>
<dbReference type="Gene3D" id="3.40.50.720">
    <property type="entry name" value="NAD(P)-binding Rossmann-like Domain"/>
    <property type="match status" value="1"/>
</dbReference>
<dbReference type="CDD" id="cd05233">
    <property type="entry name" value="SDR_c"/>
    <property type="match status" value="1"/>
</dbReference>
<keyword evidence="2" id="KW-1185">Reference proteome</keyword>
<dbReference type="Pfam" id="PF00106">
    <property type="entry name" value="adh_short"/>
    <property type="match status" value="1"/>
</dbReference>